<protein>
    <submittedName>
        <fullName evidence="1">Phosphate uptake regulator PhoU</fullName>
    </submittedName>
</protein>
<accession>A0AAV3UL64</accession>
<evidence type="ECO:0000313" key="2">
    <source>
        <dbReference type="Proteomes" id="UP001501729"/>
    </source>
</evidence>
<keyword evidence="2" id="KW-1185">Reference proteome</keyword>
<reference evidence="1 2" key="1">
    <citation type="journal article" date="2019" name="Int. J. Syst. Evol. Microbiol.">
        <title>The Global Catalogue of Microorganisms (GCM) 10K type strain sequencing project: providing services to taxonomists for standard genome sequencing and annotation.</title>
        <authorList>
            <consortium name="The Broad Institute Genomics Platform"/>
            <consortium name="The Broad Institute Genome Sequencing Center for Infectious Disease"/>
            <person name="Wu L."/>
            <person name="Ma J."/>
        </authorList>
    </citation>
    <scope>NUCLEOTIDE SEQUENCE [LARGE SCALE GENOMIC DNA]</scope>
    <source>
        <strain evidence="1 2">JCM 17504</strain>
    </source>
</reference>
<organism evidence="1 2">
    <name type="scientific">Haladaptatus pallidirubidus</name>
    <dbReference type="NCBI Taxonomy" id="1008152"/>
    <lineage>
        <taxon>Archaea</taxon>
        <taxon>Methanobacteriati</taxon>
        <taxon>Methanobacteriota</taxon>
        <taxon>Stenosarchaea group</taxon>
        <taxon>Halobacteria</taxon>
        <taxon>Halobacteriales</taxon>
        <taxon>Haladaptataceae</taxon>
        <taxon>Haladaptatus</taxon>
    </lineage>
</organism>
<dbReference type="RefSeq" id="WP_227774210.1">
    <property type="nucleotide sequence ID" value="NZ_BAABKX010000015.1"/>
</dbReference>
<name>A0AAV3UL64_9EURY</name>
<dbReference type="SUPFAM" id="SSF109755">
    <property type="entry name" value="PhoU-like"/>
    <property type="match status" value="1"/>
</dbReference>
<dbReference type="Gene3D" id="1.20.58.220">
    <property type="entry name" value="Phosphate transport system protein phou homolog 2, domain 2"/>
    <property type="match status" value="1"/>
</dbReference>
<sequence length="325" mass="36470">METRKVQYTGSSTTISLPKEWADEHGVEAGMQLALYPAENGELIIGAEQTDDGDPPEVCVEGRSATVVQQTVKSLYAIGNDTFTLTADGGFDREQRRAAARAATNLVGLEVRNESETELVLTTVFDAAAVSIERTVLQLQYTTLSMHQDAIHGLIDGNEERANRVAKRWNDAERRFLVAENCFQRTLTDVEQLDRLGHSRPDIFDQYATARHLADVGEQAQRIATLVGSEAMVEKPWPDEFERFARESRHLTEQAVDDVLSSDEPPYETVRTCRKLVDDISELRRRLYRENEVTYGRSVAVGSLERTAREAVKIAERAVQASLRR</sequence>
<dbReference type="AlphaFoldDB" id="A0AAV3UL64"/>
<dbReference type="InterPro" id="IPR038078">
    <property type="entry name" value="PhoU-like_sf"/>
</dbReference>
<proteinExistence type="predicted"/>
<gene>
    <name evidence="1" type="ORF">GCM10025751_36550</name>
</gene>
<evidence type="ECO:0000313" key="1">
    <source>
        <dbReference type="EMBL" id="GAA5056087.1"/>
    </source>
</evidence>
<dbReference type="Proteomes" id="UP001501729">
    <property type="component" value="Unassembled WGS sequence"/>
</dbReference>
<dbReference type="EMBL" id="BAABKX010000015">
    <property type="protein sequence ID" value="GAA5056087.1"/>
    <property type="molecule type" value="Genomic_DNA"/>
</dbReference>
<comment type="caution">
    <text evidence="1">The sequence shown here is derived from an EMBL/GenBank/DDBJ whole genome shotgun (WGS) entry which is preliminary data.</text>
</comment>
<dbReference type="GeneID" id="68614480"/>